<sequence length="229" mass="24912">MQTNRRCDRCMEQFLNFGLNFGMQTRWVRTGSFDIPRLIRCGKQFRCMEQLHADQGSSCRSPSLLLKHNLPIQHLDRFVVDASSNAVNQAPGTPKGADKKLDVQVDGPGDPAAAGSEVVRMLRDLWGGSASCSVSARNIELVADVHPAHGRKRYGDTSNSPTPSRTGIPQSTHDPNELLNVGADFASLRYAICVRELGVDGRGGLDALGDGGDVVDEGTRWKHADADKE</sequence>
<feature type="region of interest" description="Disordered" evidence="1">
    <location>
        <begin position="210"/>
        <end position="229"/>
    </location>
</feature>
<dbReference type="AlphaFoldDB" id="A0AAD7D4Z6"/>
<protein>
    <submittedName>
        <fullName evidence="2">Uncharacterized protein</fullName>
    </submittedName>
</protein>
<evidence type="ECO:0000313" key="3">
    <source>
        <dbReference type="Proteomes" id="UP001221757"/>
    </source>
</evidence>
<reference evidence="2" key="1">
    <citation type="submission" date="2023-03" db="EMBL/GenBank/DDBJ databases">
        <title>Massive genome expansion in bonnet fungi (Mycena s.s.) driven by repeated elements and novel gene families across ecological guilds.</title>
        <authorList>
            <consortium name="Lawrence Berkeley National Laboratory"/>
            <person name="Harder C.B."/>
            <person name="Miyauchi S."/>
            <person name="Viragh M."/>
            <person name="Kuo A."/>
            <person name="Thoen E."/>
            <person name="Andreopoulos B."/>
            <person name="Lu D."/>
            <person name="Skrede I."/>
            <person name="Drula E."/>
            <person name="Henrissat B."/>
            <person name="Morin E."/>
            <person name="Kohler A."/>
            <person name="Barry K."/>
            <person name="LaButti K."/>
            <person name="Morin E."/>
            <person name="Salamov A."/>
            <person name="Lipzen A."/>
            <person name="Mereny Z."/>
            <person name="Hegedus B."/>
            <person name="Baldrian P."/>
            <person name="Stursova M."/>
            <person name="Weitz H."/>
            <person name="Taylor A."/>
            <person name="Grigoriev I.V."/>
            <person name="Nagy L.G."/>
            <person name="Martin F."/>
            <person name="Kauserud H."/>
        </authorList>
    </citation>
    <scope>NUCLEOTIDE SEQUENCE</scope>
    <source>
        <strain evidence="2">CBHHK067</strain>
    </source>
</reference>
<feature type="compositionally biased region" description="Polar residues" evidence="1">
    <location>
        <begin position="156"/>
        <end position="173"/>
    </location>
</feature>
<feature type="compositionally biased region" description="Basic and acidic residues" evidence="1">
    <location>
        <begin position="217"/>
        <end position="229"/>
    </location>
</feature>
<accession>A0AAD7D4Z6</accession>
<organism evidence="2 3">
    <name type="scientific">Mycena rosella</name>
    <name type="common">Pink bonnet</name>
    <name type="synonym">Agaricus rosellus</name>
    <dbReference type="NCBI Taxonomy" id="1033263"/>
    <lineage>
        <taxon>Eukaryota</taxon>
        <taxon>Fungi</taxon>
        <taxon>Dikarya</taxon>
        <taxon>Basidiomycota</taxon>
        <taxon>Agaricomycotina</taxon>
        <taxon>Agaricomycetes</taxon>
        <taxon>Agaricomycetidae</taxon>
        <taxon>Agaricales</taxon>
        <taxon>Marasmiineae</taxon>
        <taxon>Mycenaceae</taxon>
        <taxon>Mycena</taxon>
    </lineage>
</organism>
<dbReference type="EMBL" id="JARKIE010000129">
    <property type="protein sequence ID" value="KAJ7679659.1"/>
    <property type="molecule type" value="Genomic_DNA"/>
</dbReference>
<keyword evidence="3" id="KW-1185">Reference proteome</keyword>
<dbReference type="Proteomes" id="UP001221757">
    <property type="component" value="Unassembled WGS sequence"/>
</dbReference>
<name>A0AAD7D4Z6_MYCRO</name>
<evidence type="ECO:0000313" key="2">
    <source>
        <dbReference type="EMBL" id="KAJ7679659.1"/>
    </source>
</evidence>
<gene>
    <name evidence="2" type="ORF">B0H17DRAFT_1139079</name>
</gene>
<proteinExistence type="predicted"/>
<feature type="region of interest" description="Disordered" evidence="1">
    <location>
        <begin position="150"/>
        <end position="176"/>
    </location>
</feature>
<evidence type="ECO:0000256" key="1">
    <source>
        <dbReference type="SAM" id="MobiDB-lite"/>
    </source>
</evidence>
<comment type="caution">
    <text evidence="2">The sequence shown here is derived from an EMBL/GenBank/DDBJ whole genome shotgun (WGS) entry which is preliminary data.</text>
</comment>